<dbReference type="KEGG" id="lvi:G7068_15455"/>
<dbReference type="EMBL" id="CP049863">
    <property type="protein sequence ID" value="QIK64449.1"/>
    <property type="molecule type" value="Genomic_DNA"/>
</dbReference>
<reference evidence="2 3" key="1">
    <citation type="submission" date="2020-03" db="EMBL/GenBank/DDBJ databases">
        <title>Leucobacter sp. nov., isolated from beetles.</title>
        <authorList>
            <person name="Hyun D.-W."/>
            <person name="Bae J.-W."/>
        </authorList>
    </citation>
    <scope>NUCLEOTIDE SEQUENCE [LARGE SCALE GENOMIC DNA]</scope>
    <source>
        <strain evidence="2 3">HDW9C</strain>
    </source>
</reference>
<feature type="transmembrane region" description="Helical" evidence="1">
    <location>
        <begin position="78"/>
        <end position="97"/>
    </location>
</feature>
<keyword evidence="1" id="KW-0812">Transmembrane</keyword>
<dbReference type="Pfam" id="PF02325">
    <property type="entry name" value="CCB3_YggT"/>
    <property type="match status" value="1"/>
</dbReference>
<evidence type="ECO:0000313" key="2">
    <source>
        <dbReference type="EMBL" id="QIK64449.1"/>
    </source>
</evidence>
<sequence length="98" mass="11457">MEILFGVLTLFRVALRIFVIILWARFVIDWIRVLSRNFRPRGPMAVAVEFVYTLTDPPIRMFRRLLPPIRLGQVSLDLGWLLTMLSCWILLAVIPGYL</sequence>
<gene>
    <name evidence="2" type="ORF">G7068_15455</name>
</gene>
<feature type="transmembrane region" description="Helical" evidence="1">
    <location>
        <begin position="6"/>
        <end position="28"/>
    </location>
</feature>
<dbReference type="InterPro" id="IPR003425">
    <property type="entry name" value="CCB3/YggT"/>
</dbReference>
<protein>
    <submittedName>
        <fullName evidence="2">YggT family protein</fullName>
    </submittedName>
</protein>
<keyword evidence="1" id="KW-0472">Membrane</keyword>
<dbReference type="Proteomes" id="UP000502677">
    <property type="component" value="Chromosome"/>
</dbReference>
<name>A0A6G7XJ40_9MICO</name>
<accession>A0A6G7XJ40</accession>
<proteinExistence type="predicted"/>
<organism evidence="2 3">
    <name type="scientific">Leucobacter viscericola</name>
    <dbReference type="NCBI Taxonomy" id="2714935"/>
    <lineage>
        <taxon>Bacteria</taxon>
        <taxon>Bacillati</taxon>
        <taxon>Actinomycetota</taxon>
        <taxon>Actinomycetes</taxon>
        <taxon>Micrococcales</taxon>
        <taxon>Microbacteriaceae</taxon>
        <taxon>Leucobacter</taxon>
    </lineage>
</organism>
<evidence type="ECO:0000256" key="1">
    <source>
        <dbReference type="SAM" id="Phobius"/>
    </source>
</evidence>
<dbReference type="GO" id="GO:0016020">
    <property type="term" value="C:membrane"/>
    <property type="evidence" value="ECO:0007669"/>
    <property type="project" value="InterPro"/>
</dbReference>
<keyword evidence="1" id="KW-1133">Transmembrane helix</keyword>
<evidence type="ECO:0000313" key="3">
    <source>
        <dbReference type="Proteomes" id="UP000502677"/>
    </source>
</evidence>
<keyword evidence="3" id="KW-1185">Reference proteome</keyword>
<dbReference type="AlphaFoldDB" id="A0A6G7XJ40"/>
<dbReference type="RefSeq" id="WP_166292781.1">
    <property type="nucleotide sequence ID" value="NZ_CP049863.1"/>
</dbReference>